<comment type="caution">
    <text evidence="2">The sequence shown here is derived from an EMBL/GenBank/DDBJ whole genome shotgun (WGS) entry which is preliminary data.</text>
</comment>
<dbReference type="AlphaFoldDB" id="A0A0F9LKN6"/>
<gene>
    <name evidence="2" type="ORF">LCGC14_1203280</name>
</gene>
<reference evidence="2" key="1">
    <citation type="journal article" date="2015" name="Nature">
        <title>Complex archaea that bridge the gap between prokaryotes and eukaryotes.</title>
        <authorList>
            <person name="Spang A."/>
            <person name="Saw J.H."/>
            <person name="Jorgensen S.L."/>
            <person name="Zaremba-Niedzwiedzka K."/>
            <person name="Martijn J."/>
            <person name="Lind A.E."/>
            <person name="van Eijk R."/>
            <person name="Schleper C."/>
            <person name="Guy L."/>
            <person name="Ettema T.J."/>
        </authorList>
    </citation>
    <scope>NUCLEOTIDE SEQUENCE</scope>
</reference>
<sequence>MNGNIVTVDKNNSRAEALAVKGDTIVAVGSNEKIGTYIDKNETEIIDLQGKLALPGFNDSHVHFVSGGHALMSISLDRVTSSDEIQKRVKEKVEEVKEGEWIEGRGWDQEILPGKKWPTKELIDEVAPNNPVTLSRICGHSTLVNSYVLRISGITKETPDPPGGVIVKDPSTGEPTGILLERATRLIKRPRLSDKESHEMDKKAAKLAVKEAARFGVTSVHDLDGKIGVFKELLDEDELTVRVYAGVPLISSPEKLQEYKEWKLELVDNNHMLKFGVIKGLIDGSLGSSTALLAEPYKNNPSTSGLLLMTQEELNEIISLYDEENFQIAIHAIGDKGCNIVLNAFEESIKRNGARDSRHRIEHATGIIPEDIPRFDTLGVIGSVQPVFGPSYGQTVQSFFEDRFGEKRAKFTNIWKTLLQANALLAFGTDWPVESLNPMEGIYSAVARKSITDKTGNAWLQDESLSIEKAIECYTLGSAYASFEEDIKGSLKEGKLADIVVLSKDIFNIPEEEILNTTAVYTILGGKIIYSSEVE</sequence>
<dbReference type="CDD" id="cd01300">
    <property type="entry name" value="YtcJ_like"/>
    <property type="match status" value="1"/>
</dbReference>
<dbReference type="InterPro" id="IPR013108">
    <property type="entry name" value="Amidohydro_3"/>
</dbReference>
<dbReference type="InterPro" id="IPR032466">
    <property type="entry name" value="Metal_Hydrolase"/>
</dbReference>
<dbReference type="Gene3D" id="3.10.310.70">
    <property type="match status" value="1"/>
</dbReference>
<dbReference type="GO" id="GO:0016810">
    <property type="term" value="F:hydrolase activity, acting on carbon-nitrogen (but not peptide) bonds"/>
    <property type="evidence" value="ECO:0007669"/>
    <property type="project" value="InterPro"/>
</dbReference>
<dbReference type="InterPro" id="IPR033932">
    <property type="entry name" value="YtcJ-like"/>
</dbReference>
<dbReference type="Gene3D" id="2.30.40.10">
    <property type="entry name" value="Urease, subunit C, domain 1"/>
    <property type="match status" value="1"/>
</dbReference>
<evidence type="ECO:0000259" key="1">
    <source>
        <dbReference type="Pfam" id="PF07969"/>
    </source>
</evidence>
<feature type="domain" description="Amidohydrolase 3" evidence="1">
    <location>
        <begin position="44"/>
        <end position="530"/>
    </location>
</feature>
<protein>
    <recommendedName>
        <fullName evidence="1">Amidohydrolase 3 domain-containing protein</fullName>
    </recommendedName>
</protein>
<proteinExistence type="predicted"/>
<dbReference type="Pfam" id="PF07969">
    <property type="entry name" value="Amidohydro_3"/>
    <property type="match status" value="1"/>
</dbReference>
<dbReference type="SUPFAM" id="SSF51556">
    <property type="entry name" value="Metallo-dependent hydrolases"/>
    <property type="match status" value="1"/>
</dbReference>
<dbReference type="SUPFAM" id="SSF51338">
    <property type="entry name" value="Composite domain of metallo-dependent hydrolases"/>
    <property type="match status" value="1"/>
</dbReference>
<dbReference type="EMBL" id="LAZR01006204">
    <property type="protein sequence ID" value="KKM93943.1"/>
    <property type="molecule type" value="Genomic_DNA"/>
</dbReference>
<organism evidence="2">
    <name type="scientific">marine sediment metagenome</name>
    <dbReference type="NCBI Taxonomy" id="412755"/>
    <lineage>
        <taxon>unclassified sequences</taxon>
        <taxon>metagenomes</taxon>
        <taxon>ecological metagenomes</taxon>
    </lineage>
</organism>
<dbReference type="PANTHER" id="PTHR22642">
    <property type="entry name" value="IMIDAZOLONEPROPIONASE"/>
    <property type="match status" value="1"/>
</dbReference>
<evidence type="ECO:0000313" key="2">
    <source>
        <dbReference type="EMBL" id="KKM93943.1"/>
    </source>
</evidence>
<accession>A0A0F9LKN6</accession>
<dbReference type="Gene3D" id="3.20.20.140">
    <property type="entry name" value="Metal-dependent hydrolases"/>
    <property type="match status" value="1"/>
</dbReference>
<dbReference type="PANTHER" id="PTHR22642:SF2">
    <property type="entry name" value="PROTEIN LONG AFTER FAR-RED 3"/>
    <property type="match status" value="1"/>
</dbReference>
<name>A0A0F9LKN6_9ZZZZ</name>
<dbReference type="InterPro" id="IPR011059">
    <property type="entry name" value="Metal-dep_hydrolase_composite"/>
</dbReference>